<dbReference type="EMBL" id="KC571927">
    <property type="protein sequence ID" value="AGM32426.1"/>
    <property type="molecule type" value="mRNA"/>
</dbReference>
<protein>
    <submittedName>
        <fullName evidence="2">DJ-1 family protein</fullName>
    </submittedName>
</protein>
<dbReference type="InterPro" id="IPR002818">
    <property type="entry name" value="DJ-1/PfpI"/>
</dbReference>
<dbReference type="AlphaFoldDB" id="R4UW25"/>
<dbReference type="InterPro" id="IPR029062">
    <property type="entry name" value="Class_I_gatase-like"/>
</dbReference>
<dbReference type="NCBIfam" id="TIGR01383">
    <property type="entry name" value="not_thiJ"/>
    <property type="match status" value="1"/>
</dbReference>
<dbReference type="GO" id="GO:0005737">
    <property type="term" value="C:cytoplasm"/>
    <property type="evidence" value="ECO:0007669"/>
    <property type="project" value="TreeGrafter"/>
</dbReference>
<dbReference type="InterPro" id="IPR006287">
    <property type="entry name" value="DJ-1"/>
</dbReference>
<feature type="domain" description="DJ-1/PfpI" evidence="1">
    <location>
        <begin position="3"/>
        <end position="170"/>
    </location>
</feature>
<proteinExistence type="evidence at transcript level"/>
<dbReference type="PANTHER" id="PTHR48094">
    <property type="entry name" value="PROTEIN/NUCLEIC ACID DEGLYCASE DJ-1-RELATED"/>
    <property type="match status" value="1"/>
</dbReference>
<reference evidence="2" key="1">
    <citation type="submission" date="2013-02" db="EMBL/GenBank/DDBJ databases">
        <title>Immune-Related transcriptome of Coptotermes formosanus Shiraki workers: the defense mechanism.</title>
        <authorList>
            <person name="Hussain A."/>
            <person name="Li Y.F."/>
            <person name="Cheng Y."/>
            <person name="Liu Y."/>
            <person name="Chen C.C."/>
            <person name="Wen S.Y."/>
        </authorList>
    </citation>
    <scope>NUCLEOTIDE SEQUENCE</scope>
</reference>
<dbReference type="Gene3D" id="3.40.50.880">
    <property type="match status" value="1"/>
</dbReference>
<dbReference type="InterPro" id="IPR050325">
    <property type="entry name" value="Prot/Nucl_acid_deglycase"/>
</dbReference>
<dbReference type="PANTHER" id="PTHR48094:SF12">
    <property type="entry name" value="PARKINSON DISEASE PROTEIN 7 HOMOLOG"/>
    <property type="match status" value="1"/>
</dbReference>
<dbReference type="Pfam" id="PF01965">
    <property type="entry name" value="DJ-1_PfpI"/>
    <property type="match status" value="1"/>
</dbReference>
<sequence length="190" mass="19333">MPKVLVLAAPGFETIELATPVDLLRRAGVEVVIAAVDASGTEVTSAQNITITADAELKDVKGQPFDAVVAPGGIIGTTNLAKNKDVIELIKKQNSDGKVIGAICAVPGFVLAEAAGILKGKKATGYPGTEEKITANGGILVQEGGCVVDGNIVTSKGPGTSVCFGLTLIKVLVNEAKATEVAEKALIKKN</sequence>
<dbReference type="GO" id="GO:1903189">
    <property type="term" value="P:glyoxal metabolic process"/>
    <property type="evidence" value="ECO:0007669"/>
    <property type="project" value="TreeGrafter"/>
</dbReference>
<evidence type="ECO:0000259" key="1">
    <source>
        <dbReference type="Pfam" id="PF01965"/>
    </source>
</evidence>
<dbReference type="SUPFAM" id="SSF52317">
    <property type="entry name" value="Class I glutamine amidotransferase-like"/>
    <property type="match status" value="1"/>
</dbReference>
<accession>R4UW25</accession>
<name>R4UW25_COPFO</name>
<evidence type="ECO:0000313" key="2">
    <source>
        <dbReference type="EMBL" id="AGM32426.1"/>
    </source>
</evidence>
<organism evidence="2">
    <name type="scientific">Coptotermes formosanus</name>
    <name type="common">Formosan subterranean termite</name>
    <dbReference type="NCBI Taxonomy" id="36987"/>
    <lineage>
        <taxon>Eukaryota</taxon>
        <taxon>Metazoa</taxon>
        <taxon>Ecdysozoa</taxon>
        <taxon>Arthropoda</taxon>
        <taxon>Hexapoda</taxon>
        <taxon>Insecta</taxon>
        <taxon>Pterygota</taxon>
        <taxon>Neoptera</taxon>
        <taxon>Polyneoptera</taxon>
        <taxon>Dictyoptera</taxon>
        <taxon>Blattodea</taxon>
        <taxon>Blattoidea</taxon>
        <taxon>Termitoidae</taxon>
        <taxon>Rhinotermitidae</taxon>
        <taxon>Coptotermes</taxon>
    </lineage>
</organism>
<dbReference type="CDD" id="cd03135">
    <property type="entry name" value="GATase1_DJ-1"/>
    <property type="match status" value="1"/>
</dbReference>